<evidence type="ECO:0000313" key="1">
    <source>
        <dbReference type="Proteomes" id="UP000887565"/>
    </source>
</evidence>
<reference evidence="2" key="1">
    <citation type="submission" date="2022-11" db="UniProtKB">
        <authorList>
            <consortium name="WormBaseParasite"/>
        </authorList>
    </citation>
    <scope>IDENTIFICATION</scope>
</reference>
<dbReference type="WBParaSite" id="nRc.2.0.1.t47877-RA">
    <property type="protein sequence ID" value="nRc.2.0.1.t47877-RA"/>
    <property type="gene ID" value="nRc.2.0.1.g47877"/>
</dbReference>
<proteinExistence type="predicted"/>
<evidence type="ECO:0000313" key="2">
    <source>
        <dbReference type="WBParaSite" id="nRc.2.0.1.t47877-RA"/>
    </source>
</evidence>
<sequence>MRNFKALATLIETFKQNKFQSDTQHILKLKDEMDKQSSLFYFVVRKKWIMLVRDLGKLM</sequence>
<dbReference type="Proteomes" id="UP000887565">
    <property type="component" value="Unplaced"/>
</dbReference>
<organism evidence="1 2">
    <name type="scientific">Romanomermis culicivorax</name>
    <name type="common">Nematode worm</name>
    <dbReference type="NCBI Taxonomy" id="13658"/>
    <lineage>
        <taxon>Eukaryota</taxon>
        <taxon>Metazoa</taxon>
        <taxon>Ecdysozoa</taxon>
        <taxon>Nematoda</taxon>
        <taxon>Enoplea</taxon>
        <taxon>Dorylaimia</taxon>
        <taxon>Mermithida</taxon>
        <taxon>Mermithoidea</taxon>
        <taxon>Mermithidae</taxon>
        <taxon>Romanomermis</taxon>
    </lineage>
</organism>
<accession>A0A915LAK6</accession>
<dbReference type="AlphaFoldDB" id="A0A915LAK6"/>
<name>A0A915LAK6_ROMCU</name>
<keyword evidence="1" id="KW-1185">Reference proteome</keyword>
<protein>
    <submittedName>
        <fullName evidence="2">Uncharacterized protein</fullName>
    </submittedName>
</protein>